<dbReference type="GO" id="GO:0005524">
    <property type="term" value="F:ATP binding"/>
    <property type="evidence" value="ECO:0007669"/>
    <property type="project" value="UniProtKB-KW"/>
</dbReference>
<dbReference type="Pfam" id="PF00158">
    <property type="entry name" value="Sigma54_activat"/>
    <property type="match status" value="1"/>
</dbReference>
<dbReference type="SUPFAM" id="SSF52540">
    <property type="entry name" value="P-loop containing nucleoside triphosphate hydrolases"/>
    <property type="match status" value="1"/>
</dbReference>
<organism evidence="4 5">
    <name type="scientific">Rohdeia mirabilis</name>
    <dbReference type="NCBI Taxonomy" id="2528008"/>
    <lineage>
        <taxon>Bacteria</taxon>
        <taxon>Pseudomonadati</taxon>
        <taxon>Planctomycetota</taxon>
        <taxon>Planctomycetia</taxon>
        <taxon>Planctomycetia incertae sedis</taxon>
        <taxon>Rohdeia</taxon>
    </lineage>
</organism>
<evidence type="ECO:0000259" key="3">
    <source>
        <dbReference type="PROSITE" id="PS50045"/>
    </source>
</evidence>
<keyword evidence="1" id="KW-0547">Nucleotide-binding</keyword>
<dbReference type="PANTHER" id="PTHR32071:SF122">
    <property type="entry name" value="SIGMA FACTOR"/>
    <property type="match status" value="1"/>
</dbReference>
<name>A0A518CX64_9BACT</name>
<evidence type="ECO:0000313" key="4">
    <source>
        <dbReference type="EMBL" id="QDU83815.1"/>
    </source>
</evidence>
<dbReference type="Gene3D" id="1.10.8.60">
    <property type="match status" value="1"/>
</dbReference>
<dbReference type="GO" id="GO:0006355">
    <property type="term" value="P:regulation of DNA-templated transcription"/>
    <property type="evidence" value="ECO:0007669"/>
    <property type="project" value="InterPro"/>
</dbReference>
<evidence type="ECO:0000256" key="2">
    <source>
        <dbReference type="ARBA" id="ARBA00022840"/>
    </source>
</evidence>
<dbReference type="InterPro" id="IPR002078">
    <property type="entry name" value="Sigma_54_int"/>
</dbReference>
<dbReference type="CDD" id="cd00009">
    <property type="entry name" value="AAA"/>
    <property type="match status" value="1"/>
</dbReference>
<reference evidence="4 5" key="1">
    <citation type="submission" date="2019-02" db="EMBL/GenBank/DDBJ databases">
        <title>Deep-cultivation of Planctomycetes and their phenomic and genomic characterization uncovers novel biology.</title>
        <authorList>
            <person name="Wiegand S."/>
            <person name="Jogler M."/>
            <person name="Boedeker C."/>
            <person name="Pinto D."/>
            <person name="Vollmers J."/>
            <person name="Rivas-Marin E."/>
            <person name="Kohn T."/>
            <person name="Peeters S.H."/>
            <person name="Heuer A."/>
            <person name="Rast P."/>
            <person name="Oberbeckmann S."/>
            <person name="Bunk B."/>
            <person name="Jeske O."/>
            <person name="Meyerdierks A."/>
            <person name="Storesund J.E."/>
            <person name="Kallscheuer N."/>
            <person name="Luecker S."/>
            <person name="Lage O.M."/>
            <person name="Pohl T."/>
            <person name="Merkel B.J."/>
            <person name="Hornburger P."/>
            <person name="Mueller R.-W."/>
            <person name="Bruemmer F."/>
            <person name="Labrenz M."/>
            <person name="Spormann A.M."/>
            <person name="Op den Camp H."/>
            <person name="Overmann J."/>
            <person name="Amann R."/>
            <person name="Jetten M.S.M."/>
            <person name="Mascher T."/>
            <person name="Medema M.H."/>
            <person name="Devos D.P."/>
            <person name="Kaster A.-K."/>
            <person name="Ovreas L."/>
            <person name="Rohde M."/>
            <person name="Galperin M.Y."/>
            <person name="Jogler C."/>
        </authorList>
    </citation>
    <scope>NUCLEOTIDE SEQUENCE [LARGE SCALE GENOMIC DNA]</scope>
    <source>
        <strain evidence="4 5">Pla163</strain>
    </source>
</reference>
<keyword evidence="5" id="KW-1185">Reference proteome</keyword>
<dbReference type="RefSeq" id="WP_419186318.1">
    <property type="nucleotide sequence ID" value="NZ_CP036290.1"/>
</dbReference>
<proteinExistence type="predicted"/>
<evidence type="ECO:0000256" key="1">
    <source>
        <dbReference type="ARBA" id="ARBA00022741"/>
    </source>
</evidence>
<dbReference type="EMBL" id="CP036290">
    <property type="protein sequence ID" value="QDU83815.1"/>
    <property type="molecule type" value="Genomic_DNA"/>
</dbReference>
<dbReference type="PROSITE" id="PS50045">
    <property type="entry name" value="SIGMA54_INTERACT_4"/>
    <property type="match status" value="1"/>
</dbReference>
<evidence type="ECO:0000313" key="5">
    <source>
        <dbReference type="Proteomes" id="UP000319342"/>
    </source>
</evidence>
<feature type="domain" description="Sigma-54 factor interaction" evidence="3">
    <location>
        <begin position="171"/>
        <end position="441"/>
    </location>
</feature>
<dbReference type="PANTHER" id="PTHR32071">
    <property type="entry name" value="TRANSCRIPTIONAL REGULATORY PROTEIN"/>
    <property type="match status" value="1"/>
</dbReference>
<accession>A0A518CX64</accession>
<gene>
    <name evidence="4" type="primary">ntrC_1</name>
    <name evidence="4" type="ORF">Pla163_09160</name>
</gene>
<dbReference type="InterPro" id="IPR027417">
    <property type="entry name" value="P-loop_NTPase"/>
</dbReference>
<dbReference type="AlphaFoldDB" id="A0A518CX64"/>
<sequence length="516" mass="57858">MALLTPAERRECECFRDLAFVNPFLPERVELERRALGDAFVPWGLARAPRPDLEPDPNTRTLLARSAELLARLQARAAGGKRADASELELCGHLAVFVLYHRFHDRMTAVALALDEPVARVRAPWFAEFERETEQHLRLGDARLLPEEDAPRLLALLVQIARCFHNVFVRIGGRSEAAVRLRAEIWQSVFTHDLLRYRRCLQDRMVEVPTLVTGPSGTGKELVAAAIGRSGHVPFDVDKSAFVLEEGELFLPLAISSLSPNLVESELFGHRRGAFTGALEDRAGWFERCPGYGTVFLDELGEIDAEIQVKLLRVLQTRAFERIGEHEPRRFRGRLVSATNRDLAAEIERGTFREDLYYRICADRIETPALRDLIAGDAGELEHLVNFATSKLVGERTAGETAEARELAAEVSRWIESNLGLDHPWPGNFRELEQCVRSYLVRGTYRPSLANDGEARSRSNALGDAVRAGELTADELLDRYCAQVYDHVGTYEGAARALGLDRRTVKARAERARTSD</sequence>
<dbReference type="Gene3D" id="3.40.50.300">
    <property type="entry name" value="P-loop containing nucleotide triphosphate hydrolases"/>
    <property type="match status" value="1"/>
</dbReference>
<dbReference type="Proteomes" id="UP000319342">
    <property type="component" value="Chromosome"/>
</dbReference>
<protein>
    <submittedName>
        <fullName evidence="4">Nitrogen assimilation regulatory protein</fullName>
    </submittedName>
</protein>
<keyword evidence="2" id="KW-0067">ATP-binding</keyword>